<dbReference type="EMBL" id="JMSN01000027">
    <property type="protein sequence ID" value="KDN47951.1"/>
    <property type="molecule type" value="Genomic_DNA"/>
</dbReference>
<proteinExistence type="predicted"/>
<dbReference type="InterPro" id="IPR050113">
    <property type="entry name" value="Ub_conjugating_enzyme"/>
</dbReference>
<dbReference type="OrthoDB" id="10069349at2759"/>
<dbReference type="Pfam" id="PF00179">
    <property type="entry name" value="UQ_con"/>
    <property type="match status" value="1"/>
</dbReference>
<feature type="domain" description="UBC core" evidence="2">
    <location>
        <begin position="1"/>
        <end position="142"/>
    </location>
</feature>
<keyword evidence="4" id="KW-1185">Reference proteome</keyword>
<gene>
    <name evidence="3" type="ORF">K437DRAFT_215464</name>
</gene>
<sequence>LVKEITKLANEDSDLFRLQVDETDIYNFKAWIKGPDGTPFAGGFFEVALEFTQGWPAKAPLASFVTKVFHANVSCTGAICVSSLQKDWQTSWGITDVLNVICSLLIHPNPDSALNEEASELMHERYDDYYRIATLWTKVHASFIPPCF</sequence>
<dbReference type="STRING" id="1037660.A0A066W2L8"/>
<reference evidence="3 4" key="1">
    <citation type="submission" date="2014-05" db="EMBL/GenBank/DDBJ databases">
        <title>Draft genome sequence of a rare smut relative, Tilletiaria anomala UBC 951.</title>
        <authorList>
            <consortium name="DOE Joint Genome Institute"/>
            <person name="Toome M."/>
            <person name="Kuo A."/>
            <person name="Henrissat B."/>
            <person name="Lipzen A."/>
            <person name="Tritt A."/>
            <person name="Yoshinaga Y."/>
            <person name="Zane M."/>
            <person name="Barry K."/>
            <person name="Grigoriev I.V."/>
            <person name="Spatafora J.W."/>
            <person name="Aimea M.C."/>
        </authorList>
    </citation>
    <scope>NUCLEOTIDE SEQUENCE [LARGE SCALE GENOMIC DNA]</scope>
    <source>
        <strain evidence="3 4">UBC 951</strain>
    </source>
</reference>
<dbReference type="InParanoid" id="A0A066W2L8"/>
<dbReference type="OMA" id="RMIQEPQ"/>
<name>A0A066W2L8_TILAU</name>
<evidence type="ECO:0000313" key="4">
    <source>
        <dbReference type="Proteomes" id="UP000027361"/>
    </source>
</evidence>
<feature type="non-terminal residue" evidence="3">
    <location>
        <position position="1"/>
    </location>
</feature>
<dbReference type="Proteomes" id="UP000027361">
    <property type="component" value="Unassembled WGS sequence"/>
</dbReference>
<comment type="caution">
    <text evidence="3">The sequence shown here is derived from an EMBL/GenBank/DDBJ whole genome shotgun (WGS) entry which is preliminary data.</text>
</comment>
<feature type="non-terminal residue" evidence="3">
    <location>
        <position position="148"/>
    </location>
</feature>
<accession>A0A066W2L8</accession>
<dbReference type="HOGENOM" id="CLU_030988_5_3_1"/>
<dbReference type="AlphaFoldDB" id="A0A066W2L8"/>
<organism evidence="3 4">
    <name type="scientific">Tilletiaria anomala (strain ATCC 24038 / CBS 436.72 / UBC 951)</name>
    <dbReference type="NCBI Taxonomy" id="1037660"/>
    <lineage>
        <taxon>Eukaryota</taxon>
        <taxon>Fungi</taxon>
        <taxon>Dikarya</taxon>
        <taxon>Basidiomycota</taxon>
        <taxon>Ustilaginomycotina</taxon>
        <taxon>Exobasidiomycetes</taxon>
        <taxon>Georgefischeriales</taxon>
        <taxon>Tilletiariaceae</taxon>
        <taxon>Tilletiaria</taxon>
    </lineage>
</organism>
<dbReference type="SMART" id="SM00212">
    <property type="entry name" value="UBCc"/>
    <property type="match status" value="1"/>
</dbReference>
<dbReference type="GeneID" id="25262124"/>
<evidence type="ECO:0000259" key="2">
    <source>
        <dbReference type="PROSITE" id="PS50127"/>
    </source>
</evidence>
<keyword evidence="1" id="KW-0833">Ubl conjugation pathway</keyword>
<protein>
    <submittedName>
        <fullName evidence="3">UBC-like protein</fullName>
    </submittedName>
</protein>
<dbReference type="PROSITE" id="PS50127">
    <property type="entry name" value="UBC_2"/>
    <property type="match status" value="1"/>
</dbReference>
<dbReference type="InterPro" id="IPR016135">
    <property type="entry name" value="UBQ-conjugating_enzyme/RWD"/>
</dbReference>
<dbReference type="SUPFAM" id="SSF54495">
    <property type="entry name" value="UBC-like"/>
    <property type="match status" value="1"/>
</dbReference>
<dbReference type="Gene3D" id="3.10.110.10">
    <property type="entry name" value="Ubiquitin Conjugating Enzyme"/>
    <property type="match status" value="1"/>
</dbReference>
<evidence type="ECO:0000256" key="1">
    <source>
        <dbReference type="ARBA" id="ARBA00022786"/>
    </source>
</evidence>
<dbReference type="PANTHER" id="PTHR24067">
    <property type="entry name" value="UBIQUITIN-CONJUGATING ENZYME E2"/>
    <property type="match status" value="1"/>
</dbReference>
<dbReference type="RefSeq" id="XP_013243970.1">
    <property type="nucleotide sequence ID" value="XM_013388516.1"/>
</dbReference>
<evidence type="ECO:0000313" key="3">
    <source>
        <dbReference type="EMBL" id="KDN47951.1"/>
    </source>
</evidence>
<dbReference type="InterPro" id="IPR000608">
    <property type="entry name" value="UBC"/>
</dbReference>